<accession>A0A6A6V2X7</accession>
<feature type="domain" description="N-acetyltransferase" evidence="4">
    <location>
        <begin position="114"/>
        <end position="224"/>
    </location>
</feature>
<comment type="similarity">
    <text evidence="1">Belongs to the acetyltransferase family. GNAT subfamily.</text>
</comment>
<dbReference type="Pfam" id="PF13302">
    <property type="entry name" value="Acetyltransf_3"/>
    <property type="match status" value="1"/>
</dbReference>
<dbReference type="InterPro" id="IPR016181">
    <property type="entry name" value="Acyl_CoA_acyltransferase"/>
</dbReference>
<reference evidence="5" key="1">
    <citation type="journal article" date="2020" name="Stud. Mycol.">
        <title>101 Dothideomycetes genomes: a test case for predicting lifestyles and emergence of pathogens.</title>
        <authorList>
            <person name="Haridas S."/>
            <person name="Albert R."/>
            <person name="Binder M."/>
            <person name="Bloem J."/>
            <person name="Labutti K."/>
            <person name="Salamov A."/>
            <person name="Andreopoulos B."/>
            <person name="Baker S."/>
            <person name="Barry K."/>
            <person name="Bills G."/>
            <person name="Bluhm B."/>
            <person name="Cannon C."/>
            <person name="Castanera R."/>
            <person name="Culley D."/>
            <person name="Daum C."/>
            <person name="Ezra D."/>
            <person name="Gonzalez J."/>
            <person name="Henrissat B."/>
            <person name="Kuo A."/>
            <person name="Liang C."/>
            <person name="Lipzen A."/>
            <person name="Lutzoni F."/>
            <person name="Magnuson J."/>
            <person name="Mondo S."/>
            <person name="Nolan M."/>
            <person name="Ohm R."/>
            <person name="Pangilinan J."/>
            <person name="Park H.-J."/>
            <person name="Ramirez L."/>
            <person name="Alfaro M."/>
            <person name="Sun H."/>
            <person name="Tritt A."/>
            <person name="Yoshinaga Y."/>
            <person name="Zwiers L.-H."/>
            <person name="Turgeon B."/>
            <person name="Goodwin S."/>
            <person name="Spatafora J."/>
            <person name="Crous P."/>
            <person name="Grigoriev I."/>
        </authorList>
    </citation>
    <scope>NUCLEOTIDE SEQUENCE</scope>
    <source>
        <strain evidence="5">CBS 119925</strain>
    </source>
</reference>
<evidence type="ECO:0000256" key="1">
    <source>
        <dbReference type="ARBA" id="ARBA00009342"/>
    </source>
</evidence>
<evidence type="ECO:0000259" key="4">
    <source>
        <dbReference type="Pfam" id="PF13302"/>
    </source>
</evidence>
<dbReference type="SUPFAM" id="SSF55729">
    <property type="entry name" value="Acyl-CoA N-acyltransferases (Nat)"/>
    <property type="match status" value="1"/>
</dbReference>
<name>A0A6A6V2X7_9PLEO</name>
<evidence type="ECO:0000256" key="2">
    <source>
        <dbReference type="ARBA" id="ARBA00022679"/>
    </source>
</evidence>
<dbReference type="InterPro" id="IPR000182">
    <property type="entry name" value="GNAT_dom"/>
</dbReference>
<proteinExistence type="inferred from homology"/>
<evidence type="ECO:0000313" key="5">
    <source>
        <dbReference type="EMBL" id="KAF2744094.1"/>
    </source>
</evidence>
<dbReference type="OrthoDB" id="5043642at2759"/>
<keyword evidence="3" id="KW-0012">Acyltransferase</keyword>
<dbReference type="InterPro" id="IPR039135">
    <property type="entry name" value="NAT9-like"/>
</dbReference>
<gene>
    <name evidence="5" type="ORF">M011DRAFT_429830</name>
</gene>
<evidence type="ECO:0000313" key="6">
    <source>
        <dbReference type="Proteomes" id="UP000799440"/>
    </source>
</evidence>
<dbReference type="PANTHER" id="PTHR13256">
    <property type="entry name" value="N-ACETYLTRANSFERASE 9"/>
    <property type="match status" value="1"/>
</dbReference>
<organism evidence="5 6">
    <name type="scientific">Sporormia fimetaria CBS 119925</name>
    <dbReference type="NCBI Taxonomy" id="1340428"/>
    <lineage>
        <taxon>Eukaryota</taxon>
        <taxon>Fungi</taxon>
        <taxon>Dikarya</taxon>
        <taxon>Ascomycota</taxon>
        <taxon>Pezizomycotina</taxon>
        <taxon>Dothideomycetes</taxon>
        <taxon>Pleosporomycetidae</taxon>
        <taxon>Pleosporales</taxon>
        <taxon>Sporormiaceae</taxon>
        <taxon>Sporormia</taxon>
    </lineage>
</organism>
<evidence type="ECO:0000256" key="3">
    <source>
        <dbReference type="ARBA" id="ARBA00023315"/>
    </source>
</evidence>
<protein>
    <recommendedName>
        <fullName evidence="4">N-acetyltransferase domain-containing protein</fullName>
    </recommendedName>
</protein>
<dbReference type="Proteomes" id="UP000799440">
    <property type="component" value="Unassembled WGS sequence"/>
</dbReference>
<dbReference type="Gene3D" id="3.40.630.30">
    <property type="match status" value="1"/>
</dbReference>
<sequence>MRSVAYFPHVSFDEPNESSFSHYAQLSYMDQPTQTPHHRHPPLTELTYTQDLQKATASEPLTLPEEYAMQSSWRQDADKLTFIVCTNTISHSITDGKVVPQDLSTKLEAGKQDAPDAMIGDVNLFLYADEDEDEDIQEGKKPTQSVIGEVEIMIARSSHQGQGYGKEILLAFLWYVMANVDAVMSEYHSSHGNGTSKSVLRYLRVKIDAENTRSIRLFEGAGFKKTSEKPNYFGELELRRTTPVGHVGEVEKELGFAPHVIGYP</sequence>
<dbReference type="EMBL" id="MU006591">
    <property type="protein sequence ID" value="KAF2744094.1"/>
    <property type="molecule type" value="Genomic_DNA"/>
</dbReference>
<dbReference type="AlphaFoldDB" id="A0A6A6V2X7"/>
<dbReference type="PANTHER" id="PTHR13256:SF16">
    <property type="entry name" value="ALPHA_BETA-TUBULIN-N-ACETYLTRANSFERASE 9"/>
    <property type="match status" value="1"/>
</dbReference>
<keyword evidence="6" id="KW-1185">Reference proteome</keyword>
<keyword evidence="2" id="KW-0808">Transferase</keyword>
<dbReference type="GO" id="GO:0008080">
    <property type="term" value="F:N-acetyltransferase activity"/>
    <property type="evidence" value="ECO:0007669"/>
    <property type="project" value="InterPro"/>
</dbReference>